<reference evidence="5" key="1">
    <citation type="submission" date="2017-09" db="EMBL/GenBank/DDBJ databases">
        <title>FDA dAtabase for Regulatory Grade micrObial Sequences (FDA-ARGOS): Supporting development and validation of Infectious Disease Dx tests.</title>
        <authorList>
            <person name="Minogue T."/>
            <person name="Wolcott M."/>
            <person name="Wasieloski L."/>
            <person name="Aguilar W."/>
            <person name="Moore D."/>
            <person name="Tallon L.J."/>
            <person name="Sadzewicz L."/>
            <person name="Ott S."/>
            <person name="Zhao X."/>
            <person name="Nagaraj S."/>
            <person name="Vavikolanu K."/>
            <person name="Aluvathingal J."/>
            <person name="Nadendla S."/>
            <person name="Sichtig H."/>
        </authorList>
    </citation>
    <scope>NUCLEOTIDE SEQUENCE</scope>
    <source>
        <strain evidence="5">FDAARGOS_387</strain>
    </source>
</reference>
<evidence type="ECO:0000313" key="5">
    <source>
        <dbReference type="EMBL" id="PHI29742.1"/>
    </source>
</evidence>
<dbReference type="InterPro" id="IPR018060">
    <property type="entry name" value="HTH_AraC"/>
</dbReference>
<dbReference type="SUPFAM" id="SSF46689">
    <property type="entry name" value="Homeodomain-like"/>
    <property type="match status" value="1"/>
</dbReference>
<dbReference type="InterPro" id="IPR009057">
    <property type="entry name" value="Homeodomain-like_sf"/>
</dbReference>
<dbReference type="EMBL" id="CAADJA010000002">
    <property type="protein sequence ID" value="VFS48155.1"/>
    <property type="molecule type" value="Genomic_DNA"/>
</dbReference>
<dbReference type="InterPro" id="IPR018062">
    <property type="entry name" value="HTH_AraC-typ_CS"/>
</dbReference>
<gene>
    <name evidence="5" type="ORF">CRN84_10530</name>
    <name evidence="6" type="ORF">NCTC12282_03054</name>
</gene>
<keyword evidence="3" id="KW-0804">Transcription</keyword>
<dbReference type="STRING" id="1111728.GCA_000427805_03531"/>
<dbReference type="GO" id="GO:0043565">
    <property type="term" value="F:sequence-specific DNA binding"/>
    <property type="evidence" value="ECO:0007669"/>
    <property type="project" value="InterPro"/>
</dbReference>
<dbReference type="Gene3D" id="1.10.10.60">
    <property type="entry name" value="Homeodomain-like"/>
    <property type="match status" value="1"/>
</dbReference>
<dbReference type="InterPro" id="IPR053142">
    <property type="entry name" value="PchR_regulatory_protein"/>
</dbReference>
<dbReference type="PANTHER" id="PTHR47893:SF1">
    <property type="entry name" value="REGULATORY PROTEIN PCHR"/>
    <property type="match status" value="1"/>
</dbReference>
<evidence type="ECO:0000256" key="1">
    <source>
        <dbReference type="ARBA" id="ARBA00023015"/>
    </source>
</evidence>
<dbReference type="RefSeq" id="WP_029095611.1">
    <property type="nucleotide sequence ID" value="NZ_CAADJA010000002.1"/>
</dbReference>
<keyword evidence="7" id="KW-1185">Reference proteome</keyword>
<dbReference type="EMBL" id="PDDX01000001">
    <property type="protein sequence ID" value="PHI29742.1"/>
    <property type="molecule type" value="Genomic_DNA"/>
</dbReference>
<evidence type="ECO:0000313" key="8">
    <source>
        <dbReference type="Proteomes" id="UP000373449"/>
    </source>
</evidence>
<proteinExistence type="predicted"/>
<organism evidence="5 7">
    <name type="scientific">Budvicia aquatica</name>
    <dbReference type="NCBI Taxonomy" id="82979"/>
    <lineage>
        <taxon>Bacteria</taxon>
        <taxon>Pseudomonadati</taxon>
        <taxon>Pseudomonadota</taxon>
        <taxon>Gammaproteobacteria</taxon>
        <taxon>Enterobacterales</taxon>
        <taxon>Budviciaceae</taxon>
        <taxon>Budvicia</taxon>
    </lineage>
</organism>
<evidence type="ECO:0000256" key="2">
    <source>
        <dbReference type="ARBA" id="ARBA00023125"/>
    </source>
</evidence>
<evidence type="ECO:0000313" key="6">
    <source>
        <dbReference type="EMBL" id="VFS48155.1"/>
    </source>
</evidence>
<reference evidence="6 8" key="3">
    <citation type="submission" date="2019-03" db="EMBL/GenBank/DDBJ databases">
        <authorList>
            <consortium name="Pathogen Informatics"/>
        </authorList>
    </citation>
    <scope>NUCLEOTIDE SEQUENCE [LARGE SCALE GENOMIC DNA]</scope>
    <source>
        <strain evidence="6 8">NCTC12282</strain>
    </source>
</reference>
<dbReference type="PROSITE" id="PS01124">
    <property type="entry name" value="HTH_ARAC_FAMILY_2"/>
    <property type="match status" value="1"/>
</dbReference>
<name>A0A2C6DN36_9GAMM</name>
<protein>
    <submittedName>
        <fullName evidence="5">AraC family transcriptional regulator</fullName>
    </submittedName>
    <submittedName>
        <fullName evidence="6">Transcriptional activator RhaS</fullName>
    </submittedName>
</protein>
<dbReference type="SMART" id="SM00342">
    <property type="entry name" value="HTH_ARAC"/>
    <property type="match status" value="1"/>
</dbReference>
<evidence type="ECO:0000259" key="4">
    <source>
        <dbReference type="PROSITE" id="PS01124"/>
    </source>
</evidence>
<dbReference type="PANTHER" id="PTHR47893">
    <property type="entry name" value="REGULATORY PROTEIN PCHR"/>
    <property type="match status" value="1"/>
</dbReference>
<evidence type="ECO:0000313" key="7">
    <source>
        <dbReference type="Proteomes" id="UP000224974"/>
    </source>
</evidence>
<dbReference type="Proteomes" id="UP000373449">
    <property type="component" value="Unassembled WGS sequence"/>
</dbReference>
<dbReference type="Pfam" id="PF12833">
    <property type="entry name" value="HTH_18"/>
    <property type="match status" value="1"/>
</dbReference>
<keyword evidence="1" id="KW-0805">Transcription regulation</keyword>
<keyword evidence="2" id="KW-0238">DNA-binding</keyword>
<reference evidence="7" key="2">
    <citation type="submission" date="2017-09" db="EMBL/GenBank/DDBJ databases">
        <title>FDA dAtabase for Regulatory Grade micrObial Sequences (FDA-ARGOS): Supporting development and validation of Infectious Disease Dx tests.</title>
        <authorList>
            <person name="Minogue T."/>
            <person name="Wolcott M."/>
            <person name="Wasieloski L."/>
            <person name="Aguilar W."/>
            <person name="Moore D."/>
            <person name="Tallon L."/>
            <person name="Sadzewicz L."/>
            <person name="Ott S."/>
            <person name="Zhao X."/>
            <person name="Nagaraj S."/>
            <person name="Vavikolanu K."/>
            <person name="Aluvathingal J."/>
            <person name="Nadendla S."/>
            <person name="Sichtig H."/>
        </authorList>
    </citation>
    <scope>NUCLEOTIDE SEQUENCE [LARGE SCALE GENOMIC DNA]</scope>
    <source>
        <strain evidence="7">FDAARGOS_387</strain>
    </source>
</reference>
<evidence type="ECO:0000256" key="3">
    <source>
        <dbReference type="ARBA" id="ARBA00023163"/>
    </source>
</evidence>
<accession>A0A2C6DN36</accession>
<dbReference type="AlphaFoldDB" id="A0A2C6DN36"/>
<dbReference type="Proteomes" id="UP000224974">
    <property type="component" value="Unassembled WGS sequence"/>
</dbReference>
<dbReference type="OrthoDB" id="6670788at2"/>
<sequence length="322" mass="36694">MNGLLKKEYQLNREDFHLHSSEKFGSLRSQPIENLGKCYSDRLVVAPDLTLVYLNYSPVCDLAIKELDNPHNSHVLVITLGLHGESCYQATQSASMVNFIAGYTTINSFHHSTGQRHYKSGETTSQLRLIIGKNLLHQYAGKECANLLLGNGQLNQLLHQRTSPTSLSHAAVLMRHLSRHSAKMNRLTLHTHSLCLLSEQLELLLPQPKESRQKLSPEEIRKLEQVQDIMQKHMADPITEEYLCAAIGMNKGKLKEGFRYLFNSTPHKMLLEIRMRKAHLLLESGYQVAQTAWNVGYSQPNNFSVAFNKFFGYSPKFVFHKH</sequence>
<dbReference type="GO" id="GO:0003700">
    <property type="term" value="F:DNA-binding transcription factor activity"/>
    <property type="evidence" value="ECO:0007669"/>
    <property type="project" value="InterPro"/>
</dbReference>
<feature type="domain" description="HTH araC/xylS-type" evidence="4">
    <location>
        <begin position="224"/>
        <end position="321"/>
    </location>
</feature>
<dbReference type="PROSITE" id="PS00041">
    <property type="entry name" value="HTH_ARAC_FAMILY_1"/>
    <property type="match status" value="1"/>
</dbReference>